<feature type="domain" description="AB hydrolase-1" evidence="1">
    <location>
        <begin position="37"/>
        <end position="288"/>
    </location>
</feature>
<evidence type="ECO:0000259" key="1">
    <source>
        <dbReference type="Pfam" id="PF00561"/>
    </source>
</evidence>
<dbReference type="InterPro" id="IPR029058">
    <property type="entry name" value="AB_hydrolase_fold"/>
</dbReference>
<dbReference type="OrthoDB" id="19657at2759"/>
<dbReference type="STRING" id="1220926.S2J4D3"/>
<protein>
    <recommendedName>
        <fullName evidence="1">AB hydrolase-1 domain-containing protein</fullName>
    </recommendedName>
</protein>
<dbReference type="Pfam" id="PF00561">
    <property type="entry name" value="Abhydrolase_1"/>
    <property type="match status" value="1"/>
</dbReference>
<dbReference type="PANTHER" id="PTHR43433">
    <property type="entry name" value="HYDROLASE, ALPHA/BETA FOLD FAMILY PROTEIN"/>
    <property type="match status" value="1"/>
</dbReference>
<accession>S2J4D3</accession>
<dbReference type="PANTHER" id="PTHR43433:SF5">
    <property type="entry name" value="AB HYDROLASE-1 DOMAIN-CONTAINING PROTEIN"/>
    <property type="match status" value="1"/>
</dbReference>
<dbReference type="InParanoid" id="S2J4D3"/>
<proteinExistence type="predicted"/>
<name>S2J4D3_MUCC1</name>
<dbReference type="AlphaFoldDB" id="S2J4D3"/>
<keyword evidence="3" id="KW-1185">Reference proteome</keyword>
<dbReference type="eggNOG" id="KOG4178">
    <property type="taxonomic scope" value="Eukaryota"/>
</dbReference>
<dbReference type="VEuPathDB" id="FungiDB:HMPREF1544_08274"/>
<dbReference type="EMBL" id="KE124024">
    <property type="protein sequence ID" value="EPB84996.1"/>
    <property type="molecule type" value="Genomic_DNA"/>
</dbReference>
<reference evidence="3" key="1">
    <citation type="submission" date="2013-05" db="EMBL/GenBank/DDBJ databases">
        <title>The Genome sequence of Mucor circinelloides f. circinelloides 1006PhL.</title>
        <authorList>
            <consortium name="The Broad Institute Genomics Platform"/>
            <person name="Cuomo C."/>
            <person name="Earl A."/>
            <person name="Findley K."/>
            <person name="Lee S.C."/>
            <person name="Walker B."/>
            <person name="Young S."/>
            <person name="Zeng Q."/>
            <person name="Gargeya S."/>
            <person name="Fitzgerald M."/>
            <person name="Haas B."/>
            <person name="Abouelleil A."/>
            <person name="Allen A.W."/>
            <person name="Alvarado L."/>
            <person name="Arachchi H.M."/>
            <person name="Berlin A.M."/>
            <person name="Chapman S.B."/>
            <person name="Gainer-Dewar J."/>
            <person name="Goldberg J."/>
            <person name="Griggs A."/>
            <person name="Gujja S."/>
            <person name="Hansen M."/>
            <person name="Howarth C."/>
            <person name="Imamovic A."/>
            <person name="Ireland A."/>
            <person name="Larimer J."/>
            <person name="McCowan C."/>
            <person name="Murphy C."/>
            <person name="Pearson M."/>
            <person name="Poon T.W."/>
            <person name="Priest M."/>
            <person name="Roberts A."/>
            <person name="Saif S."/>
            <person name="Shea T."/>
            <person name="Sisk P."/>
            <person name="Sykes S."/>
            <person name="Wortman J."/>
            <person name="Nusbaum C."/>
            <person name="Birren B."/>
        </authorList>
    </citation>
    <scope>NUCLEOTIDE SEQUENCE [LARGE SCALE GENOMIC DNA]</scope>
    <source>
        <strain evidence="3">1006PhL</strain>
    </source>
</reference>
<dbReference type="SUPFAM" id="SSF53474">
    <property type="entry name" value="alpha/beta-Hydrolases"/>
    <property type="match status" value="1"/>
</dbReference>
<dbReference type="Gene3D" id="3.40.50.1820">
    <property type="entry name" value="alpha/beta hydrolase"/>
    <property type="match status" value="1"/>
</dbReference>
<dbReference type="InterPro" id="IPR050471">
    <property type="entry name" value="AB_hydrolase"/>
</dbReference>
<dbReference type="PRINTS" id="PR00111">
    <property type="entry name" value="ABHYDROLASE"/>
</dbReference>
<evidence type="ECO:0000313" key="2">
    <source>
        <dbReference type="EMBL" id="EPB84996.1"/>
    </source>
</evidence>
<organism evidence="2 3">
    <name type="scientific">Mucor circinelloides f. circinelloides (strain 1006PhL)</name>
    <name type="common">Mucormycosis agent</name>
    <name type="synonym">Calyptromyces circinelloides</name>
    <dbReference type="NCBI Taxonomy" id="1220926"/>
    <lineage>
        <taxon>Eukaryota</taxon>
        <taxon>Fungi</taxon>
        <taxon>Fungi incertae sedis</taxon>
        <taxon>Mucoromycota</taxon>
        <taxon>Mucoromycotina</taxon>
        <taxon>Mucoromycetes</taxon>
        <taxon>Mucorales</taxon>
        <taxon>Mucorineae</taxon>
        <taxon>Mucoraceae</taxon>
        <taxon>Mucor</taxon>
    </lineage>
</organism>
<gene>
    <name evidence="2" type="ORF">HMPREF1544_08274</name>
</gene>
<dbReference type="OMA" id="MLTFRHG"/>
<dbReference type="InterPro" id="IPR000073">
    <property type="entry name" value="AB_hydrolase_1"/>
</dbReference>
<dbReference type="Proteomes" id="UP000014254">
    <property type="component" value="Unassembled WGS sequence"/>
</dbReference>
<evidence type="ECO:0000313" key="3">
    <source>
        <dbReference type="Proteomes" id="UP000014254"/>
    </source>
</evidence>
<sequence length="311" mass="35246">MKHPTTLREKGHVEVGHSRQSAPIKLYYEMHGSGPEHVLLVMGLSTPCSAWDHQTKYLAESGDYTVIVFDNRGMGFSGKSCCHVTRYWTSQMAVDALELLDHFQWKSNVHLVGISMGGMISLEMADAEPTRFQSLTLTSTTARRNLPTWTAISTLSKIALFYRDPKDQLNAAIELVYPSKWLEQKPLVQTEYETNRELAIHGFIGHIRRSRRQPLHGNLGQTAACLRHYVSDERLINIKSSGLPIMIVTGTFDNLVRPEYSYHMKKILQDAARFELFEGSGHAIPEEQPDRYNSLLVDHFSTSSSNKRAKL</sequence>